<evidence type="ECO:0000313" key="2">
    <source>
        <dbReference type="EMBL" id="MCE4556261.1"/>
    </source>
</evidence>
<dbReference type="Pfam" id="PF09722">
    <property type="entry name" value="Xre_MbcA_ParS_C"/>
    <property type="match status" value="1"/>
</dbReference>
<evidence type="ECO:0000313" key="3">
    <source>
        <dbReference type="Proteomes" id="UP001200741"/>
    </source>
</evidence>
<proteinExistence type="predicted"/>
<dbReference type="RefSeq" id="WP_233373305.1">
    <property type="nucleotide sequence ID" value="NZ_JAJTWU010000007.1"/>
</dbReference>
<name>A0ABS8XZQ0_9BURK</name>
<evidence type="ECO:0000259" key="1">
    <source>
        <dbReference type="Pfam" id="PF09722"/>
    </source>
</evidence>
<reference evidence="2 3" key="1">
    <citation type="submission" date="2021-12" db="EMBL/GenBank/DDBJ databases">
        <title>Genome seq of P8.</title>
        <authorList>
            <person name="Seo T."/>
        </authorList>
    </citation>
    <scope>NUCLEOTIDE SEQUENCE [LARGE SCALE GENOMIC DNA]</scope>
    <source>
        <strain evidence="2 3">P8</strain>
    </source>
</reference>
<sequence length="77" mass="8346">MKVPTQAKATLLRKLGQMIEGSGGSRDDVALSDWLDAWFTEPLPELNGATPSELLFTEDGLERVEVLLERMSGGLSA</sequence>
<accession>A0ABS8XZQ0</accession>
<gene>
    <name evidence="2" type="ORF">LXT13_17855</name>
</gene>
<dbReference type="InterPro" id="IPR024467">
    <property type="entry name" value="Xre/MbcA/ParS-like_toxin-bd"/>
</dbReference>
<organism evidence="2 3">
    <name type="scientific">Pelomonas cellulosilytica</name>
    <dbReference type="NCBI Taxonomy" id="2906762"/>
    <lineage>
        <taxon>Bacteria</taxon>
        <taxon>Pseudomonadati</taxon>
        <taxon>Pseudomonadota</taxon>
        <taxon>Betaproteobacteria</taxon>
        <taxon>Burkholderiales</taxon>
        <taxon>Sphaerotilaceae</taxon>
        <taxon>Roseateles</taxon>
    </lineage>
</organism>
<dbReference type="Proteomes" id="UP001200741">
    <property type="component" value="Unassembled WGS sequence"/>
</dbReference>
<protein>
    <submittedName>
        <fullName evidence="2">MbcA/ParS/Xre antitoxin family protein</fullName>
    </submittedName>
</protein>
<comment type="caution">
    <text evidence="2">The sequence shown here is derived from an EMBL/GenBank/DDBJ whole genome shotgun (WGS) entry which is preliminary data.</text>
</comment>
<dbReference type="EMBL" id="JAJTWU010000007">
    <property type="protein sequence ID" value="MCE4556261.1"/>
    <property type="molecule type" value="Genomic_DNA"/>
</dbReference>
<keyword evidence="3" id="KW-1185">Reference proteome</keyword>
<feature type="domain" description="Antitoxin Xre/MbcA/ParS-like toxin-binding" evidence="1">
    <location>
        <begin position="34"/>
        <end position="74"/>
    </location>
</feature>